<protein>
    <submittedName>
        <fullName evidence="1">Uncharacterized protein</fullName>
    </submittedName>
</protein>
<sequence>LSVSLLYAFTFSPEDGVPRTFFAFVHTTALPKEEKKYAKLMMILQVRHILHKEILEYQNQCNFDQHTRNILYETNGKQKLPCLNKHFDIFPQISIVSEKQQYNSHLLNFPFLHDAVQY</sequence>
<evidence type="ECO:0000313" key="1">
    <source>
        <dbReference type="EMBL" id="KRZ50037.1"/>
    </source>
</evidence>
<name>A0A0V1KSZ2_9BILA</name>
<keyword evidence="2" id="KW-1185">Reference proteome</keyword>
<proteinExistence type="predicted"/>
<dbReference type="EMBL" id="JYDW01000282">
    <property type="protein sequence ID" value="KRZ50037.1"/>
    <property type="molecule type" value="Genomic_DNA"/>
</dbReference>
<gene>
    <name evidence="1" type="ORF">T02_9668</name>
</gene>
<dbReference type="AlphaFoldDB" id="A0A0V1KSZ2"/>
<comment type="caution">
    <text evidence="1">The sequence shown here is derived from an EMBL/GenBank/DDBJ whole genome shotgun (WGS) entry which is preliminary data.</text>
</comment>
<evidence type="ECO:0000313" key="2">
    <source>
        <dbReference type="Proteomes" id="UP000054721"/>
    </source>
</evidence>
<accession>A0A0V1KSZ2</accession>
<organism evidence="1 2">
    <name type="scientific">Trichinella nativa</name>
    <dbReference type="NCBI Taxonomy" id="6335"/>
    <lineage>
        <taxon>Eukaryota</taxon>
        <taxon>Metazoa</taxon>
        <taxon>Ecdysozoa</taxon>
        <taxon>Nematoda</taxon>
        <taxon>Enoplea</taxon>
        <taxon>Dorylaimia</taxon>
        <taxon>Trichinellida</taxon>
        <taxon>Trichinellidae</taxon>
        <taxon>Trichinella</taxon>
    </lineage>
</organism>
<feature type="non-terminal residue" evidence="1">
    <location>
        <position position="1"/>
    </location>
</feature>
<dbReference type="Proteomes" id="UP000054721">
    <property type="component" value="Unassembled WGS sequence"/>
</dbReference>
<reference evidence="1 2" key="1">
    <citation type="submission" date="2015-05" db="EMBL/GenBank/DDBJ databases">
        <title>Evolution of Trichinella species and genotypes.</title>
        <authorList>
            <person name="Korhonen P.K."/>
            <person name="Edoardo P."/>
            <person name="Giuseppe L.R."/>
            <person name="Gasser R.B."/>
        </authorList>
    </citation>
    <scope>NUCLEOTIDE SEQUENCE [LARGE SCALE GENOMIC DNA]</scope>
    <source>
        <strain evidence="1">ISS10</strain>
    </source>
</reference>